<feature type="compositionally biased region" description="Basic and acidic residues" evidence="1">
    <location>
        <begin position="1"/>
        <end position="24"/>
    </location>
</feature>
<evidence type="ECO:0000313" key="3">
    <source>
        <dbReference type="Proteomes" id="UP000033710"/>
    </source>
</evidence>
<organism evidence="2 3">
    <name type="scientific">Sporothrix schenckii 1099-18</name>
    <dbReference type="NCBI Taxonomy" id="1397361"/>
    <lineage>
        <taxon>Eukaryota</taxon>
        <taxon>Fungi</taxon>
        <taxon>Dikarya</taxon>
        <taxon>Ascomycota</taxon>
        <taxon>Pezizomycotina</taxon>
        <taxon>Sordariomycetes</taxon>
        <taxon>Sordariomycetidae</taxon>
        <taxon>Ophiostomatales</taxon>
        <taxon>Ophiostomataceae</taxon>
        <taxon>Sporothrix</taxon>
    </lineage>
</organism>
<protein>
    <submittedName>
        <fullName evidence="2">Uncharacterized protein</fullName>
    </submittedName>
</protein>
<name>A0A0F2MDH5_SPOSC</name>
<gene>
    <name evidence="2" type="ORF">SPSK_02066</name>
</gene>
<dbReference type="EMBL" id="AXCR01000005">
    <property type="protein sequence ID" value="KJR86910.1"/>
    <property type="molecule type" value="Genomic_DNA"/>
</dbReference>
<dbReference type="KEGG" id="ssck:SPSK_02066"/>
<accession>A0A0F2MDH5</accession>
<dbReference type="VEuPathDB" id="FungiDB:SPSK_02066"/>
<sequence length="102" mass="11411">MAQRVDARDSREDAGGSQGEKTEGGEELVQRLVASTNETCSTKRVGQVECMVLGLCFLICKDEARDKRQETNKKISLTNERDEAASGWREKPQKKNEKTPHS</sequence>
<proteinExistence type="predicted"/>
<feature type="region of interest" description="Disordered" evidence="1">
    <location>
        <begin position="1"/>
        <end position="27"/>
    </location>
</feature>
<evidence type="ECO:0000256" key="1">
    <source>
        <dbReference type="SAM" id="MobiDB-lite"/>
    </source>
</evidence>
<reference evidence="2 3" key="2">
    <citation type="journal article" date="2015" name="Eukaryot. Cell">
        <title>Asexual propagation of a virulent clone complex in a human and feline outbreak of sporotrichosis.</title>
        <authorList>
            <person name="Teixeira Mde M."/>
            <person name="Rodrigues A.M."/>
            <person name="Tsui C.K."/>
            <person name="de Almeida L.G."/>
            <person name="Van Diepeningen A.D."/>
            <person name="van den Ende B.G."/>
            <person name="Fernandes G.F."/>
            <person name="Kano R."/>
            <person name="Hamelin R.C."/>
            <person name="Lopes-Bezerra L.M."/>
            <person name="Vasconcelos A.T."/>
            <person name="de Hoog S."/>
            <person name="de Camargo Z.P."/>
            <person name="Felipe M.S."/>
        </authorList>
    </citation>
    <scope>NUCLEOTIDE SEQUENCE [LARGE SCALE GENOMIC DNA]</scope>
    <source>
        <strain evidence="2 3">1099-18</strain>
    </source>
</reference>
<feature type="region of interest" description="Disordered" evidence="1">
    <location>
        <begin position="68"/>
        <end position="102"/>
    </location>
</feature>
<dbReference type="GeneID" id="27664238"/>
<dbReference type="RefSeq" id="XP_016589586.1">
    <property type="nucleotide sequence ID" value="XM_016728961.1"/>
</dbReference>
<reference evidence="2 3" key="1">
    <citation type="journal article" date="2014" name="BMC Genomics">
        <title>Comparative genomics of the major fungal agents of human and animal Sporotrichosis: Sporothrix schenckii and Sporothrix brasiliensis.</title>
        <authorList>
            <person name="Teixeira M.M."/>
            <person name="de Almeida L.G."/>
            <person name="Kubitschek-Barreira P."/>
            <person name="Alves F.L."/>
            <person name="Kioshima E.S."/>
            <person name="Abadio A.K."/>
            <person name="Fernandes L."/>
            <person name="Derengowski L.S."/>
            <person name="Ferreira K.S."/>
            <person name="Souza R.C."/>
            <person name="Ruiz J.C."/>
            <person name="de Andrade N.C."/>
            <person name="Paes H.C."/>
            <person name="Nicola A.M."/>
            <person name="Albuquerque P."/>
            <person name="Gerber A.L."/>
            <person name="Martins V.P."/>
            <person name="Peconick L.D."/>
            <person name="Neto A.V."/>
            <person name="Chaucanez C.B."/>
            <person name="Silva P.A."/>
            <person name="Cunha O.L."/>
            <person name="de Oliveira F.F."/>
            <person name="dos Santos T.C."/>
            <person name="Barros A.L."/>
            <person name="Soares M.A."/>
            <person name="de Oliveira L.M."/>
            <person name="Marini M.M."/>
            <person name="Villalobos-Duno H."/>
            <person name="Cunha M.M."/>
            <person name="de Hoog S."/>
            <person name="da Silveira J.F."/>
            <person name="Henrissat B."/>
            <person name="Nino-Vega G.A."/>
            <person name="Cisalpino P.S."/>
            <person name="Mora-Montes H.M."/>
            <person name="Almeida S.R."/>
            <person name="Stajich J.E."/>
            <person name="Lopes-Bezerra L.M."/>
            <person name="Vasconcelos A.T."/>
            <person name="Felipe M.S."/>
        </authorList>
    </citation>
    <scope>NUCLEOTIDE SEQUENCE [LARGE SCALE GENOMIC DNA]</scope>
    <source>
        <strain evidence="2 3">1099-18</strain>
    </source>
</reference>
<comment type="caution">
    <text evidence="2">The sequence shown here is derived from an EMBL/GenBank/DDBJ whole genome shotgun (WGS) entry which is preliminary data.</text>
</comment>
<evidence type="ECO:0000313" key="2">
    <source>
        <dbReference type="EMBL" id="KJR86910.1"/>
    </source>
</evidence>
<dbReference type="AlphaFoldDB" id="A0A0F2MDH5"/>
<dbReference type="Proteomes" id="UP000033710">
    <property type="component" value="Unassembled WGS sequence"/>
</dbReference>